<proteinExistence type="predicted"/>
<evidence type="ECO:0000256" key="1">
    <source>
        <dbReference type="SAM" id="MobiDB-lite"/>
    </source>
</evidence>
<dbReference type="Proteomes" id="UP001626550">
    <property type="component" value="Unassembled WGS sequence"/>
</dbReference>
<dbReference type="EMBL" id="JBJKFK010000029">
    <property type="protein sequence ID" value="KAL3320790.1"/>
    <property type="molecule type" value="Genomic_DNA"/>
</dbReference>
<feature type="compositionally biased region" description="Acidic residues" evidence="1">
    <location>
        <begin position="162"/>
        <end position="173"/>
    </location>
</feature>
<dbReference type="AlphaFoldDB" id="A0ABD2QMN0"/>
<feature type="compositionally biased region" description="Acidic residues" evidence="1">
    <location>
        <begin position="142"/>
        <end position="152"/>
    </location>
</feature>
<gene>
    <name evidence="2" type="ORF">Ciccas_000536</name>
</gene>
<organism evidence="2 3">
    <name type="scientific">Cichlidogyrus casuarinus</name>
    <dbReference type="NCBI Taxonomy" id="1844966"/>
    <lineage>
        <taxon>Eukaryota</taxon>
        <taxon>Metazoa</taxon>
        <taxon>Spiralia</taxon>
        <taxon>Lophotrochozoa</taxon>
        <taxon>Platyhelminthes</taxon>
        <taxon>Monogenea</taxon>
        <taxon>Monopisthocotylea</taxon>
        <taxon>Dactylogyridea</taxon>
        <taxon>Ancyrocephalidae</taxon>
        <taxon>Cichlidogyrus</taxon>
    </lineage>
</organism>
<feature type="compositionally biased region" description="Acidic residues" evidence="1">
    <location>
        <begin position="211"/>
        <end position="222"/>
    </location>
</feature>
<accession>A0ABD2QMN0</accession>
<keyword evidence="3" id="KW-1185">Reference proteome</keyword>
<protein>
    <submittedName>
        <fullName evidence="2">Uncharacterized protein</fullName>
    </submittedName>
</protein>
<feature type="region of interest" description="Disordered" evidence="1">
    <location>
        <begin position="292"/>
        <end position="319"/>
    </location>
</feature>
<name>A0ABD2QMN0_9PLAT</name>
<sequence length="373" mass="41886">MAQAIINLGQSLADMLDQTANIKNLKASQVKKVLKEILLNEDIVSAFRMIMDGEITIPGTTVIDDLQTSLARPESELNPFTKGVLTRSKLNKKIDNIGGDTSISQPAKNILSVEFPDEDPDEDDPDFVPEVPIIEPGLPYSVEDDINSDQDTEANSASEESSSCEEEQSDTLDDSTLPEHQLLTQNSHLSEQDQDEEVYLDFLKNLFSDLDDSVPETADEPEFFTLQPVEPPSAGVDEDADDPEFDVMAELDRVYQEDFFDELRYDRGVRVSKTEARTLHQDLVEFLNDDVDEESSSKSVVVSPKARSKQSPKKLPKGLRDMNLNLDLVQQRPLESRFREIMLNQIKMHTQLLLSMPERGVCQIARAEKTLAQ</sequence>
<comment type="caution">
    <text evidence="2">The sequence shown here is derived from an EMBL/GenBank/DDBJ whole genome shotgun (WGS) entry which is preliminary data.</text>
</comment>
<feature type="region of interest" description="Disordered" evidence="1">
    <location>
        <begin position="114"/>
        <end position="174"/>
    </location>
</feature>
<feature type="compositionally biased region" description="Acidic residues" evidence="1">
    <location>
        <begin position="115"/>
        <end position="127"/>
    </location>
</feature>
<evidence type="ECO:0000313" key="3">
    <source>
        <dbReference type="Proteomes" id="UP001626550"/>
    </source>
</evidence>
<feature type="compositionally biased region" description="Basic residues" evidence="1">
    <location>
        <begin position="306"/>
        <end position="317"/>
    </location>
</feature>
<feature type="region of interest" description="Disordered" evidence="1">
    <location>
        <begin position="211"/>
        <end position="241"/>
    </location>
</feature>
<evidence type="ECO:0000313" key="2">
    <source>
        <dbReference type="EMBL" id="KAL3320790.1"/>
    </source>
</evidence>
<reference evidence="2 3" key="1">
    <citation type="submission" date="2024-11" db="EMBL/GenBank/DDBJ databases">
        <title>Adaptive evolution of stress response genes in parasites aligns with host niche diversity.</title>
        <authorList>
            <person name="Hahn C."/>
            <person name="Resl P."/>
        </authorList>
    </citation>
    <scope>NUCLEOTIDE SEQUENCE [LARGE SCALE GENOMIC DNA]</scope>
    <source>
        <strain evidence="2">EGGRZ-B1_66</strain>
        <tissue evidence="2">Body</tissue>
    </source>
</reference>